<comment type="caution">
    <text evidence="2">The sequence shown here is derived from an EMBL/GenBank/DDBJ whole genome shotgun (WGS) entry which is preliminary data.</text>
</comment>
<keyword evidence="1" id="KW-1133">Transmembrane helix</keyword>
<evidence type="ECO:0000313" key="3">
    <source>
        <dbReference type="Proteomes" id="UP000664859"/>
    </source>
</evidence>
<organism evidence="2 3">
    <name type="scientific">Tribonema minus</name>
    <dbReference type="NCBI Taxonomy" id="303371"/>
    <lineage>
        <taxon>Eukaryota</taxon>
        <taxon>Sar</taxon>
        <taxon>Stramenopiles</taxon>
        <taxon>Ochrophyta</taxon>
        <taxon>PX clade</taxon>
        <taxon>Xanthophyceae</taxon>
        <taxon>Tribonematales</taxon>
        <taxon>Tribonemataceae</taxon>
        <taxon>Tribonema</taxon>
    </lineage>
</organism>
<keyword evidence="3" id="KW-1185">Reference proteome</keyword>
<name>A0A836CM66_9STRA</name>
<reference evidence="2" key="1">
    <citation type="submission" date="2021-02" db="EMBL/GenBank/DDBJ databases">
        <title>First Annotated Genome of the Yellow-green Alga Tribonema minus.</title>
        <authorList>
            <person name="Mahan K.M."/>
        </authorList>
    </citation>
    <scope>NUCLEOTIDE SEQUENCE</scope>
    <source>
        <strain evidence="2">UTEX B ZZ1240</strain>
    </source>
</reference>
<keyword evidence="1" id="KW-0812">Transmembrane</keyword>
<dbReference type="OrthoDB" id="193648at2759"/>
<feature type="transmembrane region" description="Helical" evidence="1">
    <location>
        <begin position="85"/>
        <end position="107"/>
    </location>
</feature>
<dbReference type="Proteomes" id="UP000664859">
    <property type="component" value="Unassembled WGS sequence"/>
</dbReference>
<feature type="transmembrane region" description="Helical" evidence="1">
    <location>
        <begin position="21"/>
        <end position="42"/>
    </location>
</feature>
<proteinExistence type="predicted"/>
<feature type="transmembrane region" description="Helical" evidence="1">
    <location>
        <begin position="127"/>
        <end position="148"/>
    </location>
</feature>
<sequence>MGIRDNVCAPCARNPQKAIAYAWFTSIILVAIAFVCACVAASKQEGVDAVKGSKSLAFASIWTALLLILLCIGGSMVMRRYRTSLAVGFFLGVVIIMSQQMLILFAVFAGRAEDTTNDSEKPADSAFAAFCFFLFVVYTGFAIMLAMFRADIIADTNTSTKYDGEADLPHNSVGV</sequence>
<evidence type="ECO:0000256" key="1">
    <source>
        <dbReference type="SAM" id="Phobius"/>
    </source>
</evidence>
<accession>A0A836CM66</accession>
<protein>
    <submittedName>
        <fullName evidence="2">Uncharacterized protein</fullName>
    </submittedName>
</protein>
<gene>
    <name evidence="2" type="ORF">JKP88DRAFT_197319</name>
</gene>
<evidence type="ECO:0000313" key="2">
    <source>
        <dbReference type="EMBL" id="KAG5190373.1"/>
    </source>
</evidence>
<feature type="transmembrane region" description="Helical" evidence="1">
    <location>
        <begin position="57"/>
        <end position="78"/>
    </location>
</feature>
<dbReference type="EMBL" id="JAFCMP010000035">
    <property type="protein sequence ID" value="KAG5190373.1"/>
    <property type="molecule type" value="Genomic_DNA"/>
</dbReference>
<keyword evidence="1" id="KW-0472">Membrane</keyword>
<dbReference type="AlphaFoldDB" id="A0A836CM66"/>